<dbReference type="EMBL" id="MDEC01000009">
    <property type="protein sequence ID" value="PPU64597.1"/>
    <property type="molecule type" value="Genomic_DNA"/>
</dbReference>
<accession>A0A2S7CSM3</accession>
<dbReference type="AlphaFoldDB" id="A0A2S7CSM3"/>
<keyword evidence="4" id="KW-1185">Reference proteome</keyword>
<dbReference type="EMBL" id="JBJGBS010000116">
    <property type="protein sequence ID" value="MFO3706769.1"/>
    <property type="molecule type" value="Genomic_DNA"/>
</dbReference>
<name>A0A2S7CSM3_9XANT</name>
<proteinExistence type="predicted"/>
<protein>
    <submittedName>
        <fullName evidence="2">Uncharacterized protein</fullName>
    </submittedName>
</protein>
<dbReference type="Proteomes" id="UP000237872">
    <property type="component" value="Unassembled WGS sequence"/>
</dbReference>
<dbReference type="OrthoDB" id="6000562at2"/>
<evidence type="ECO:0000313" key="3">
    <source>
        <dbReference type="Proteomes" id="UP000237872"/>
    </source>
</evidence>
<reference evidence="1 4" key="2">
    <citation type="submission" date="2024-11" db="EMBL/GenBank/DDBJ databases">
        <title>Genome sequencing of Xanthomonas codiaei.</title>
        <authorList>
            <person name="Studholme D.J."/>
        </authorList>
    </citation>
    <scope>NUCLEOTIDE SEQUENCE [LARGE SCALE GENOMIC DNA]</scope>
    <source>
        <strain evidence="1 4">NCPPB 4350</strain>
    </source>
</reference>
<reference evidence="2 3" key="1">
    <citation type="submission" date="2016-08" db="EMBL/GenBank/DDBJ databases">
        <authorList>
            <person name="Seilhamer J.J."/>
        </authorList>
    </citation>
    <scope>NUCLEOTIDE SEQUENCE [LARGE SCALE GENOMIC DNA]</scope>
    <source>
        <strain evidence="2 3">CFBP4690</strain>
    </source>
</reference>
<organism evidence="2 3">
    <name type="scientific">Xanthomonas codiaei</name>
    <dbReference type="NCBI Taxonomy" id="56463"/>
    <lineage>
        <taxon>Bacteria</taxon>
        <taxon>Pseudomonadati</taxon>
        <taxon>Pseudomonadota</taxon>
        <taxon>Gammaproteobacteria</taxon>
        <taxon>Lysobacterales</taxon>
        <taxon>Lysobacteraceae</taxon>
        <taxon>Xanthomonas</taxon>
    </lineage>
</organism>
<dbReference type="Proteomes" id="UP001637990">
    <property type="component" value="Unassembled WGS sequence"/>
</dbReference>
<dbReference type="RefSeq" id="WP_104540619.1">
    <property type="nucleotide sequence ID" value="NZ_JBJGBS010000116.1"/>
</dbReference>
<evidence type="ECO:0000313" key="1">
    <source>
        <dbReference type="EMBL" id="MFO3706769.1"/>
    </source>
</evidence>
<sequence>MSINLRLDEKGYADALTAVRHDNDHQDSVEVVYVDENDSKKVSRYFLKSPNFELTAYEIGGSRYDLKSYRHVGKFPGVSYADLVAALSKGGEGGTDMNQRLSVVVCLICEAARSKLIEGAMQRAIAGERVELEPYRVLMNMYEHTLRFKSTKFKGTTHAAPPLLPLQLQDYIDYVQSKDYTGDTGIADTIRALN</sequence>
<gene>
    <name evidence="1" type="ORF">ACI6Q5_17760</name>
    <name evidence="2" type="ORF">XcodCFBP4690_09030</name>
</gene>
<comment type="caution">
    <text evidence="2">The sequence shown here is derived from an EMBL/GenBank/DDBJ whole genome shotgun (WGS) entry which is preliminary data.</text>
</comment>
<evidence type="ECO:0000313" key="2">
    <source>
        <dbReference type="EMBL" id="PPU64597.1"/>
    </source>
</evidence>
<evidence type="ECO:0000313" key="4">
    <source>
        <dbReference type="Proteomes" id="UP001637990"/>
    </source>
</evidence>